<feature type="binding site" evidence="4">
    <location>
        <position position="103"/>
    </location>
    <ligand>
        <name>Zn(2+)</name>
        <dbReference type="ChEBI" id="CHEBI:29105"/>
    </ligand>
</feature>
<dbReference type="PANTHER" id="PTHR33823">
    <property type="entry name" value="RNA POLYMERASE-BINDING TRANSCRIPTION FACTOR DKSA-RELATED"/>
    <property type="match status" value="1"/>
</dbReference>
<dbReference type="HAMAP" id="MF_00926">
    <property type="entry name" value="DksA"/>
    <property type="match status" value="1"/>
</dbReference>
<evidence type="ECO:0000256" key="5">
    <source>
        <dbReference type="PROSITE-ProRule" id="PRU00510"/>
    </source>
</evidence>
<feature type="binding site" evidence="4">
    <location>
        <position position="106"/>
    </location>
    <ligand>
        <name>Zn(2+)</name>
        <dbReference type="ChEBI" id="CHEBI:29105"/>
    </ligand>
</feature>
<accession>C4XHJ9</accession>
<dbReference type="eggNOG" id="COG1734">
    <property type="taxonomic scope" value="Bacteria"/>
</dbReference>
<dbReference type="PROSITE" id="PS51128">
    <property type="entry name" value="ZF_DKSA_2"/>
    <property type="match status" value="1"/>
</dbReference>
<feature type="domain" description="DnaK suppressor protein DksA N-terminal" evidence="7">
    <location>
        <begin position="26"/>
        <end position="95"/>
    </location>
</feature>
<evidence type="ECO:0000259" key="6">
    <source>
        <dbReference type="Pfam" id="PF01258"/>
    </source>
</evidence>
<protein>
    <recommendedName>
        <fullName evidence="4">RNA polymerase-binding transcription factor DksA</fullName>
    </recommendedName>
</protein>
<evidence type="ECO:0000256" key="3">
    <source>
        <dbReference type="ARBA" id="ARBA00022833"/>
    </source>
</evidence>
<dbReference type="Pfam" id="PF21157">
    <property type="entry name" value="DksA_N"/>
    <property type="match status" value="1"/>
</dbReference>
<dbReference type="SUPFAM" id="SSF109635">
    <property type="entry name" value="DnaK suppressor protein DksA, alpha-hairpin domain"/>
    <property type="match status" value="1"/>
</dbReference>
<comment type="subcellular location">
    <subcellularLocation>
        <location evidence="4">Cytoplasm</location>
    </subcellularLocation>
</comment>
<keyword evidence="2 4" id="KW-0863">Zinc-finger</keyword>
<dbReference type="Proteomes" id="UP000009071">
    <property type="component" value="Chromosome"/>
</dbReference>
<evidence type="ECO:0000259" key="7">
    <source>
        <dbReference type="Pfam" id="PF21157"/>
    </source>
</evidence>
<feature type="binding site" evidence="4">
    <location>
        <position position="127"/>
    </location>
    <ligand>
        <name>Zn(2+)</name>
        <dbReference type="ChEBI" id="CHEBI:29105"/>
    </ligand>
</feature>
<keyword evidence="3 4" id="KW-0862">Zinc</keyword>
<dbReference type="Pfam" id="PF01258">
    <property type="entry name" value="zf-dskA_traR"/>
    <property type="match status" value="1"/>
</dbReference>
<keyword evidence="1 4" id="KW-0479">Metal-binding</keyword>
<organism evidence="8 9">
    <name type="scientific">Solidesulfovibrio magneticus (strain ATCC 700980 / DSM 13731 / RS-1)</name>
    <name type="common">Desulfovibrio magneticus</name>
    <dbReference type="NCBI Taxonomy" id="573370"/>
    <lineage>
        <taxon>Bacteria</taxon>
        <taxon>Pseudomonadati</taxon>
        <taxon>Thermodesulfobacteriota</taxon>
        <taxon>Desulfovibrionia</taxon>
        <taxon>Desulfovibrionales</taxon>
        <taxon>Desulfovibrionaceae</taxon>
        <taxon>Solidesulfovibrio</taxon>
    </lineage>
</organism>
<dbReference type="EMBL" id="AP010904">
    <property type="protein sequence ID" value="BAH76373.1"/>
    <property type="molecule type" value="Genomic_DNA"/>
</dbReference>
<proteinExistence type="inferred from homology"/>
<evidence type="ECO:0000256" key="4">
    <source>
        <dbReference type="HAMAP-Rule" id="MF_00926"/>
    </source>
</evidence>
<dbReference type="GO" id="GO:0005737">
    <property type="term" value="C:cytoplasm"/>
    <property type="evidence" value="ECO:0007669"/>
    <property type="project" value="UniProtKB-SubCell"/>
</dbReference>
<dbReference type="NCBIfam" id="TIGR02420">
    <property type="entry name" value="dksA"/>
    <property type="match status" value="1"/>
</dbReference>
<feature type="domain" description="Zinc finger DksA/TraR C4-type" evidence="6">
    <location>
        <begin position="98"/>
        <end position="132"/>
    </location>
</feature>
<evidence type="ECO:0000256" key="2">
    <source>
        <dbReference type="ARBA" id="ARBA00022771"/>
    </source>
</evidence>
<dbReference type="PANTHER" id="PTHR33823:SF2">
    <property type="entry name" value="RNA POLYMERASE-BINDING TRANSCRIPTION FACTOR DKSA"/>
    <property type="match status" value="1"/>
</dbReference>
<comment type="function">
    <text evidence="4">Transcription factor that acts by binding directly to the RNA polymerase (RNAP). Required for negative regulation of rRNA expression and positive regulation of several amino acid biosynthesis promoters.</text>
</comment>
<feature type="zinc finger region" description="dksA C4-type" evidence="5">
    <location>
        <begin position="103"/>
        <end position="127"/>
    </location>
</feature>
<evidence type="ECO:0000313" key="9">
    <source>
        <dbReference type="Proteomes" id="UP000009071"/>
    </source>
</evidence>
<sequence length="140" mass="15922">MITGVNFQAGAVRPAAEEDFMDPKDVEFFRELLNGMLQDILKKGEETIEDMTDTVEVYADPADRATAESDRAFTLRLRDRERRLIKKIKEAIERIDEGTYGECVECGEDISVARMKARPVTTLCIKCKSRQEADEDLRGD</sequence>
<keyword evidence="9" id="KW-1185">Reference proteome</keyword>
<dbReference type="InterPro" id="IPR000962">
    <property type="entry name" value="Znf_DskA_TraR"/>
</dbReference>
<name>C4XHJ9_SOLM1</name>
<evidence type="ECO:0000313" key="8">
    <source>
        <dbReference type="EMBL" id="BAH76373.1"/>
    </source>
</evidence>
<dbReference type="KEGG" id="dma:DMR_28820"/>
<dbReference type="STRING" id="573370.DMR_28820"/>
<dbReference type="GO" id="GO:0008270">
    <property type="term" value="F:zinc ion binding"/>
    <property type="evidence" value="ECO:0007669"/>
    <property type="project" value="UniProtKB-UniRule"/>
</dbReference>
<comment type="similarity">
    <text evidence="4">Belongs to the DksA family.</text>
</comment>
<gene>
    <name evidence="4 8" type="primary">dksA</name>
    <name evidence="8" type="ordered locus">DMR_28820</name>
</gene>
<dbReference type="InterPro" id="IPR037187">
    <property type="entry name" value="DnaK_N"/>
</dbReference>
<keyword evidence="4" id="KW-0963">Cytoplasm</keyword>
<dbReference type="AlphaFoldDB" id="C4XHJ9"/>
<dbReference type="HOGENOM" id="CLU_043144_2_2_7"/>
<evidence type="ECO:0000256" key="1">
    <source>
        <dbReference type="ARBA" id="ARBA00022723"/>
    </source>
</evidence>
<comment type="subunit">
    <text evidence="4">Interacts directly with the RNA polymerase.</text>
</comment>
<feature type="binding site" evidence="4">
    <location>
        <position position="124"/>
    </location>
    <ligand>
        <name>Zn(2+)</name>
        <dbReference type="ChEBI" id="CHEBI:29105"/>
    </ligand>
</feature>
<dbReference type="SUPFAM" id="SSF57716">
    <property type="entry name" value="Glucocorticoid receptor-like (DNA-binding domain)"/>
    <property type="match status" value="1"/>
</dbReference>
<dbReference type="InterPro" id="IPR048489">
    <property type="entry name" value="DksA_N"/>
</dbReference>
<reference evidence="8 9" key="1">
    <citation type="journal article" date="2009" name="Genome Res.">
        <title>Whole genome sequence of Desulfovibrio magneticus strain RS-1 revealed common gene clusters in magnetotactic bacteria.</title>
        <authorList>
            <person name="Nakazawa H."/>
            <person name="Arakaki A."/>
            <person name="Narita-Yamada S."/>
            <person name="Yashiro I."/>
            <person name="Jinno K."/>
            <person name="Aoki N."/>
            <person name="Tsuruyama A."/>
            <person name="Okamura Y."/>
            <person name="Tanikawa S."/>
            <person name="Fujita N."/>
            <person name="Takeyama H."/>
            <person name="Matsunaga T."/>
        </authorList>
    </citation>
    <scope>NUCLEOTIDE SEQUENCE [LARGE SCALE GENOMIC DNA]</scope>
    <source>
        <strain evidence="9">ATCC 700980 / DSM 13731 / RS-1</strain>
    </source>
</reference>
<dbReference type="Gene3D" id="1.20.120.910">
    <property type="entry name" value="DksA, coiled-coil domain"/>
    <property type="match status" value="1"/>
</dbReference>
<dbReference type="GO" id="GO:0010468">
    <property type="term" value="P:regulation of gene expression"/>
    <property type="evidence" value="ECO:0007669"/>
    <property type="project" value="UniProtKB-UniRule"/>
</dbReference>
<dbReference type="InterPro" id="IPR012784">
    <property type="entry name" value="DksA_RNA_pol-bd"/>
</dbReference>